<evidence type="ECO:0000313" key="3">
    <source>
        <dbReference type="WBParaSite" id="ACAC_0001323801-mRNA-1"/>
    </source>
</evidence>
<evidence type="ECO:0000256" key="1">
    <source>
        <dbReference type="SAM" id="Phobius"/>
    </source>
</evidence>
<proteinExistence type="predicted"/>
<keyword evidence="2" id="KW-1185">Reference proteome</keyword>
<dbReference type="Proteomes" id="UP000035642">
    <property type="component" value="Unassembled WGS sequence"/>
</dbReference>
<accession>A0A0K0DNA8</accession>
<evidence type="ECO:0000313" key="2">
    <source>
        <dbReference type="Proteomes" id="UP000035642"/>
    </source>
</evidence>
<dbReference type="PANTHER" id="PTHR37427">
    <property type="entry name" value="PROTEIN CBG20963-RELATED"/>
    <property type="match status" value="1"/>
</dbReference>
<sequence>MCCRVPLTNHWATRTPPNIYYNVFFLYYSMRFAIVILVTISTAMTCNLTAKLLSKSKRPLWARIKFPNGTESDVYEFENSDRNYTVTISELYCSFKPTIVTSYLAPPSTGVEPLGETSAFIDGMGFLEYLVKIFTVIALKYYYLKKTTHPFRVGPS</sequence>
<name>A0A0K0DNA8_ANGCA</name>
<keyword evidence="1" id="KW-0472">Membrane</keyword>
<reference evidence="2" key="1">
    <citation type="submission" date="2012-09" db="EMBL/GenBank/DDBJ databases">
        <authorList>
            <person name="Martin A.A."/>
        </authorList>
    </citation>
    <scope>NUCLEOTIDE SEQUENCE</scope>
</reference>
<dbReference type="PANTHER" id="PTHR37427:SF1">
    <property type="entry name" value="LIPOCALIN-LIKE DOMAIN-CONTAINING PROTEIN"/>
    <property type="match status" value="1"/>
</dbReference>
<feature type="transmembrane region" description="Helical" evidence="1">
    <location>
        <begin position="25"/>
        <end position="50"/>
    </location>
</feature>
<organism evidence="2 3">
    <name type="scientific">Angiostrongylus cantonensis</name>
    <name type="common">Rat lungworm</name>
    <dbReference type="NCBI Taxonomy" id="6313"/>
    <lineage>
        <taxon>Eukaryota</taxon>
        <taxon>Metazoa</taxon>
        <taxon>Ecdysozoa</taxon>
        <taxon>Nematoda</taxon>
        <taxon>Chromadorea</taxon>
        <taxon>Rhabditida</taxon>
        <taxon>Rhabditina</taxon>
        <taxon>Rhabditomorpha</taxon>
        <taxon>Strongyloidea</taxon>
        <taxon>Metastrongylidae</taxon>
        <taxon>Angiostrongylus</taxon>
    </lineage>
</organism>
<dbReference type="AlphaFoldDB" id="A0A0K0DNA8"/>
<protein>
    <submittedName>
        <fullName evidence="3">Uncharacterized protein</fullName>
    </submittedName>
</protein>
<keyword evidence="1" id="KW-0812">Transmembrane</keyword>
<dbReference type="WBParaSite" id="ACAC_0001323801-mRNA-1">
    <property type="protein sequence ID" value="ACAC_0001323801-mRNA-1"/>
    <property type="gene ID" value="ACAC_0001323801"/>
</dbReference>
<reference evidence="3" key="2">
    <citation type="submission" date="2017-02" db="UniProtKB">
        <authorList>
            <consortium name="WormBaseParasite"/>
        </authorList>
    </citation>
    <scope>IDENTIFICATION</scope>
</reference>
<keyword evidence="1" id="KW-1133">Transmembrane helix</keyword>